<organism evidence="1 2">
    <name type="scientific">Caulobacter phage CcrSC</name>
    <dbReference type="NCBI Taxonomy" id="2283272"/>
    <lineage>
        <taxon>Viruses</taxon>
        <taxon>Duplodnaviria</taxon>
        <taxon>Heunggongvirae</taxon>
        <taxon>Uroviricota</taxon>
        <taxon>Caudoviricetes</taxon>
        <taxon>Jeanschmidtviridae</taxon>
        <taxon>Bertelyvirus</taxon>
        <taxon>Bertelyvirus SC</taxon>
    </lineage>
</organism>
<protein>
    <submittedName>
        <fullName evidence="1">Uncharacterized protein</fullName>
    </submittedName>
</protein>
<dbReference type="EMBL" id="MH588547">
    <property type="protein sequence ID" value="AXQ69978.1"/>
    <property type="molecule type" value="Genomic_DNA"/>
</dbReference>
<evidence type="ECO:0000313" key="2">
    <source>
        <dbReference type="Proteomes" id="UP000259683"/>
    </source>
</evidence>
<reference evidence="1" key="2">
    <citation type="submission" date="2021-07" db="EMBL/GenBank/DDBJ databases">
        <title>Giant CbK-like Caulobacter bacteriophages have genetically divergent genomes.</title>
        <authorList>
            <person name="Wilson K."/>
            <person name="Ely B."/>
        </authorList>
    </citation>
    <scope>NUCLEOTIDE SEQUENCE</scope>
</reference>
<keyword evidence="2" id="KW-1185">Reference proteome</keyword>
<gene>
    <name evidence="1" type="ORF">CcrSC_gp396</name>
</gene>
<proteinExistence type="predicted"/>
<name>A0A385EGF4_9CAUD</name>
<dbReference type="Proteomes" id="UP000259683">
    <property type="component" value="Segment"/>
</dbReference>
<sequence length="63" mass="6846">MTFELILRAIAVTLAFQQVVSGFGATVERTETGYVIGATYAWANLFFAGALVAFAVYGFSLFR</sequence>
<reference evidence="1" key="1">
    <citation type="submission" date="2018-07" db="EMBL/GenBank/DDBJ databases">
        <authorList>
            <person name="Wilson K.M."/>
            <person name="Ely B."/>
        </authorList>
    </citation>
    <scope>NUCLEOTIDE SEQUENCE</scope>
</reference>
<accession>A0A385EGF4</accession>
<evidence type="ECO:0000313" key="1">
    <source>
        <dbReference type="EMBL" id="AXQ69978.1"/>
    </source>
</evidence>